<dbReference type="Gene3D" id="2.40.30.100">
    <property type="entry name" value="AF2212/PG0164-like"/>
    <property type="match status" value="1"/>
</dbReference>
<dbReference type="Pfam" id="PF13376">
    <property type="entry name" value="OmdA"/>
    <property type="match status" value="2"/>
</dbReference>
<dbReference type="InterPro" id="IPR037079">
    <property type="entry name" value="AF2212/PG0164-like_sf"/>
</dbReference>
<accession>A0AAU7ZC74</accession>
<dbReference type="InterPro" id="IPR015018">
    <property type="entry name" value="DUF1905"/>
</dbReference>
<dbReference type="AlphaFoldDB" id="A0AAU7ZC74"/>
<reference evidence="1" key="2">
    <citation type="journal article" date="2024" name="Environ. Microbiol.">
        <title>Genome analysis and description of Tunturibacter gen. nov. expands the diversity of Terriglobia in tundra soils.</title>
        <authorList>
            <person name="Messyasz A."/>
            <person name="Mannisto M.K."/>
            <person name="Kerkhof L.J."/>
            <person name="Haggblom M.M."/>
        </authorList>
    </citation>
    <scope>NUCLEOTIDE SEQUENCE</scope>
    <source>
        <strain evidence="1">M8UP23</strain>
    </source>
</reference>
<gene>
    <name evidence="1" type="ORF">RBB75_16815</name>
</gene>
<evidence type="ECO:0000313" key="1">
    <source>
        <dbReference type="EMBL" id="XCB26081.1"/>
    </source>
</evidence>
<dbReference type="RefSeq" id="WP_353068739.1">
    <property type="nucleotide sequence ID" value="NZ_CP132932.1"/>
</dbReference>
<dbReference type="EMBL" id="CP132932">
    <property type="protein sequence ID" value="XCB26081.1"/>
    <property type="molecule type" value="Genomic_DNA"/>
</dbReference>
<name>A0AAU7ZC74_9BACT</name>
<sequence>MDLSAAKKVRAVLEPANNGLGWVIVRLPFEVEEAWKKMVRLRVKVEIGGEVFRTSLFGDAVRGGHFVLVNKKMQRAAAAKVGTVVDLRIEPDLAEREAVVTLEFERLLKREKKLARWYGEQSGSMQREVGKWLAAVEGPQARQRRAEQMAERMLLTMEGERVLPPVLEVAFNRAPAARRGWKQLTVTQRRSSLLAIFYYQSPEAREKRVKKLVEDCLKAAKR</sequence>
<dbReference type="SUPFAM" id="SSF141694">
    <property type="entry name" value="AF2212/PG0164-like"/>
    <property type="match status" value="1"/>
</dbReference>
<organism evidence="1">
    <name type="scientific">Tunturiibacter empetritectus</name>
    <dbReference type="NCBI Taxonomy" id="3069691"/>
    <lineage>
        <taxon>Bacteria</taxon>
        <taxon>Pseudomonadati</taxon>
        <taxon>Acidobacteriota</taxon>
        <taxon>Terriglobia</taxon>
        <taxon>Terriglobales</taxon>
        <taxon>Acidobacteriaceae</taxon>
        <taxon>Tunturiibacter</taxon>
    </lineage>
</organism>
<proteinExistence type="predicted"/>
<dbReference type="Pfam" id="PF08922">
    <property type="entry name" value="DUF1905"/>
    <property type="match status" value="1"/>
</dbReference>
<protein>
    <submittedName>
        <fullName evidence="1">YdeI/OmpD-associated family protein</fullName>
    </submittedName>
</protein>
<dbReference type="KEGG" id="temp:RBB75_16815"/>
<reference evidence="1" key="1">
    <citation type="submission" date="2023-08" db="EMBL/GenBank/DDBJ databases">
        <authorList>
            <person name="Messyasz A."/>
            <person name="Mannisto M.K."/>
            <person name="Kerkhof L.J."/>
            <person name="Haggblom M."/>
        </authorList>
    </citation>
    <scope>NUCLEOTIDE SEQUENCE</scope>
    <source>
        <strain evidence="1">M8UP23</strain>
    </source>
</reference>